<evidence type="ECO:0000313" key="1">
    <source>
        <dbReference type="EMBL" id="KZS41209.1"/>
    </source>
</evidence>
<dbReference type="EMBL" id="LQRT01000006">
    <property type="protein sequence ID" value="KZS41209.1"/>
    <property type="molecule type" value="Genomic_DNA"/>
</dbReference>
<dbReference type="PANTHER" id="PTHR33361">
    <property type="entry name" value="GLR0591 PROTEIN"/>
    <property type="match status" value="1"/>
</dbReference>
<gene>
    <name evidence="1" type="ORF">AWE51_22650</name>
</gene>
<evidence type="ECO:0008006" key="3">
    <source>
        <dbReference type="Google" id="ProtNLM"/>
    </source>
</evidence>
<comment type="caution">
    <text evidence="1">The sequence shown here is derived from an EMBL/GenBank/DDBJ whole genome shotgun (WGS) entry which is preliminary data.</text>
</comment>
<evidence type="ECO:0000313" key="2">
    <source>
        <dbReference type="Proteomes" id="UP000076715"/>
    </source>
</evidence>
<protein>
    <recommendedName>
        <fullName evidence="3">DUF885 domain-containing protein</fullName>
    </recommendedName>
</protein>
<dbReference type="RefSeq" id="WP_066312525.1">
    <property type="nucleotide sequence ID" value="NZ_LQRT01000006.1"/>
</dbReference>
<dbReference type="PANTHER" id="PTHR33361:SF16">
    <property type="entry name" value="DUF885 DOMAIN-CONTAINING PROTEIN"/>
    <property type="match status" value="1"/>
</dbReference>
<dbReference type="OrthoDB" id="9760040at2"/>
<dbReference type="Pfam" id="PF05960">
    <property type="entry name" value="DUF885"/>
    <property type="match status" value="1"/>
</dbReference>
<dbReference type="Proteomes" id="UP000076715">
    <property type="component" value="Unassembled WGS sequence"/>
</dbReference>
<keyword evidence="2" id="KW-1185">Reference proteome</keyword>
<dbReference type="InterPro" id="IPR010281">
    <property type="entry name" value="DUF885"/>
</dbReference>
<sequence>MIKRILTVVYLAVVFTACKNEVTTKEPEANVDVSAKFNKMLDNYYEEGLKLNPVQATFAGDNRFNDQFPNPLADETVAKVKAYYTTYKEMLDQFDDASLSASEKMSKAILKWECDINLEAFKFKKEYFPIDQMWSINLVAGQLASGASAQPFETVEDYNNWLKRLEGYLEWLTSAESKMKEGMQAGYVLPKSLITKVLPQLEALTVEDLDKHLFYTPVKNFPEGFSEEDKKQLTEAYTKMVSEKIVPAYKSLHKFMSAEYMEAGRASSGISDIPNGADLYKYQIKLYTTTNMTADEIHELGLSEVARISAAMEKIKNEVGYKGDLKSFFDYVRTKKELMPFKDPQEVIDNFNAIHNRMKPQIEKLFDVKPKTPFEVRRTEAFREKSASAEYNPGSLDGTRPGIFYTPIPDVTKYNTYSDESLFLHEAIPGHHYQISLTQESKDLPQFRKTLWYSGYGEGWALYSESLGKELGLYTDPYQYFGMLGAEMHRAVRLVVDTGLHAKGWTREQAIQYSLDNEAESEAGITSEIERYMANPGQALSYKIGQLKIRELRAKAEVALGDKFDIREFHNQVLETGCVPLALLEDKISTWIIASK</sequence>
<dbReference type="STRING" id="1642818.AWE51_22650"/>
<organism evidence="1 2">
    <name type="scientific">Aquimarina aggregata</name>
    <dbReference type="NCBI Taxonomy" id="1642818"/>
    <lineage>
        <taxon>Bacteria</taxon>
        <taxon>Pseudomonadati</taxon>
        <taxon>Bacteroidota</taxon>
        <taxon>Flavobacteriia</taxon>
        <taxon>Flavobacteriales</taxon>
        <taxon>Flavobacteriaceae</taxon>
        <taxon>Aquimarina</taxon>
    </lineage>
</organism>
<dbReference type="AlphaFoldDB" id="A0A162CUE0"/>
<dbReference type="PROSITE" id="PS51257">
    <property type="entry name" value="PROKAR_LIPOPROTEIN"/>
    <property type="match status" value="1"/>
</dbReference>
<proteinExistence type="predicted"/>
<reference evidence="1 2" key="1">
    <citation type="submission" date="2016-01" db="EMBL/GenBank/DDBJ databases">
        <title>The draft genome sequence of Aquimarina sp. RZW4-3-2.</title>
        <authorList>
            <person name="Wang Y."/>
        </authorList>
    </citation>
    <scope>NUCLEOTIDE SEQUENCE [LARGE SCALE GENOMIC DNA]</scope>
    <source>
        <strain evidence="1 2">RZW4-3-2</strain>
    </source>
</reference>
<accession>A0A162CUE0</accession>
<name>A0A162CUE0_9FLAO</name>